<dbReference type="KEGG" id="muo:115472205"/>
<dbReference type="PANTHER" id="PTHR48465">
    <property type="entry name" value="PROTEIN SSUH2 HOMOLOG"/>
    <property type="match status" value="1"/>
</dbReference>
<dbReference type="RefSeq" id="XP_030062243.1">
    <property type="nucleotide sequence ID" value="XM_030206383.1"/>
</dbReference>
<dbReference type="FunCoup" id="A0A6P7YB34">
    <property type="interactions" value="1046"/>
</dbReference>
<name>A0A6P7YB34_9AMPH</name>
<dbReference type="InParanoid" id="A0A6P7YB34"/>
<keyword evidence="2" id="KW-1185">Reference proteome</keyword>
<protein>
    <submittedName>
        <fullName evidence="3">Protein SSUH2 homolog isoform X1</fullName>
    </submittedName>
</protein>
<evidence type="ECO:0000256" key="1">
    <source>
        <dbReference type="SAM" id="MobiDB-lite"/>
    </source>
</evidence>
<feature type="compositionally biased region" description="Acidic residues" evidence="1">
    <location>
        <begin position="1"/>
        <end position="10"/>
    </location>
</feature>
<dbReference type="GeneID" id="115472205"/>
<sequence length="346" mass="39475">MDEGQAEDADSVGSPKASVFSSPPANSRMRSAVPSDCSVPVVTEEMATEALFQFINSKCCYSREPLAKLTIEDIIQLSLYRYRLETFSECRFCEWSFEPYTGQLVDGPENGASPQPWDVQVSTPNMFQEDTRRLRISHSSHVKVCSKCQGRGRKKCSRCQGAGRARCVSCSRSRHRDKHKTCQICSGTGRRSCNTCSGRGHKPCTTCRGERRLLHFRQLTITWKNNVFEFVPEMTQEDAEAFPRELLSKVHGRSIFKEEGVLVHPITDFPNSEISQVSLRAITTHRAAHAENSPILQQRQRVEWIPLTVVHYQYKGQHFAYYLYGMENRVHAPDYPKKHCCRCDII</sequence>
<dbReference type="SUPFAM" id="SSF57938">
    <property type="entry name" value="DnaJ/Hsp40 cysteine-rich domain"/>
    <property type="match status" value="1"/>
</dbReference>
<dbReference type="AlphaFoldDB" id="A0A6P7YB34"/>
<dbReference type="Proteomes" id="UP000515156">
    <property type="component" value="Chromosome 6"/>
</dbReference>
<evidence type="ECO:0000313" key="3">
    <source>
        <dbReference type="RefSeq" id="XP_030062243.1"/>
    </source>
</evidence>
<dbReference type="PANTHER" id="PTHR48465:SF1">
    <property type="entry name" value="PROTEIN SSUH2 HOMOLOG"/>
    <property type="match status" value="1"/>
</dbReference>
<evidence type="ECO:0000313" key="2">
    <source>
        <dbReference type="Proteomes" id="UP000515156"/>
    </source>
</evidence>
<reference evidence="3" key="1">
    <citation type="submission" date="2025-08" db="UniProtKB">
        <authorList>
            <consortium name="RefSeq"/>
        </authorList>
    </citation>
    <scope>IDENTIFICATION</scope>
</reference>
<feature type="compositionally biased region" description="Polar residues" evidence="1">
    <location>
        <begin position="19"/>
        <end position="29"/>
    </location>
</feature>
<dbReference type="OrthoDB" id="3355217at2759"/>
<dbReference type="InterPro" id="IPR052789">
    <property type="entry name" value="SSUH2_homolog"/>
</dbReference>
<feature type="region of interest" description="Disordered" evidence="1">
    <location>
        <begin position="1"/>
        <end position="32"/>
    </location>
</feature>
<organism evidence="2 3">
    <name type="scientific">Microcaecilia unicolor</name>
    <dbReference type="NCBI Taxonomy" id="1415580"/>
    <lineage>
        <taxon>Eukaryota</taxon>
        <taxon>Metazoa</taxon>
        <taxon>Chordata</taxon>
        <taxon>Craniata</taxon>
        <taxon>Vertebrata</taxon>
        <taxon>Euteleostomi</taxon>
        <taxon>Amphibia</taxon>
        <taxon>Gymnophiona</taxon>
        <taxon>Siphonopidae</taxon>
        <taxon>Microcaecilia</taxon>
    </lineage>
</organism>
<dbReference type="InterPro" id="IPR036410">
    <property type="entry name" value="HSP_DnaJ_Cys-rich_dom_sf"/>
</dbReference>
<dbReference type="CTD" id="51066"/>
<accession>A0A6P7YB34</accession>
<proteinExistence type="predicted"/>
<gene>
    <name evidence="3" type="primary">SSUH2</name>
</gene>